<organism evidence="3 4">
    <name type="scientific">Spirosoma soli</name>
    <dbReference type="NCBI Taxonomy" id="1770529"/>
    <lineage>
        <taxon>Bacteria</taxon>
        <taxon>Pseudomonadati</taxon>
        <taxon>Bacteroidota</taxon>
        <taxon>Cytophagia</taxon>
        <taxon>Cytophagales</taxon>
        <taxon>Cytophagaceae</taxon>
        <taxon>Spirosoma</taxon>
    </lineage>
</organism>
<name>A0ABW5MD63_9BACT</name>
<keyword evidence="1" id="KW-0521">NADP</keyword>
<evidence type="ECO:0000313" key="4">
    <source>
        <dbReference type="Proteomes" id="UP001597469"/>
    </source>
</evidence>
<sequence>MTTGMLRDDALKGKVIIVTGGGTGLGKSVSRYLLQLGANVTICSRRQAVLDQTAEELMTEVGRTDGYGQVLAVQCDVRNPLDIENVINKTVEKFGKIDGLLNNSAGNFISPTERLSYKAFDTIVDIVLRGTYYFTLAVGKYWIENKIPGTVLNISTTYATTGSGYVVPSAVAKGGALIMTKSLAAEWGKYGIRLNAIAPGPFPTKGAWDRLFPEPLASMMDPTSRIPLKRVGEHGELANLAAYLLSDYSGYITGESITIDGGEVLSAGEFSHLEKVTEEQWDMIESTIKQANRASKKEGQS</sequence>
<comment type="caution">
    <text evidence="3">The sequence shown here is derived from an EMBL/GenBank/DDBJ whole genome shotgun (WGS) entry which is preliminary data.</text>
</comment>
<evidence type="ECO:0000256" key="2">
    <source>
        <dbReference type="ARBA" id="ARBA00023002"/>
    </source>
</evidence>
<dbReference type="PANTHER" id="PTHR43296:SF2">
    <property type="entry name" value="PEROXISOMAL 2,4-DIENOYL-COA REDUCTASE [(3E)-ENOYL-COA-PRODUCING]"/>
    <property type="match status" value="1"/>
</dbReference>
<protein>
    <submittedName>
        <fullName evidence="3">SDR family oxidoreductase</fullName>
        <ecNumber evidence="3">1.1.1.-</ecNumber>
    </submittedName>
</protein>
<dbReference type="Gene3D" id="3.40.50.720">
    <property type="entry name" value="NAD(P)-binding Rossmann-like Domain"/>
    <property type="match status" value="1"/>
</dbReference>
<dbReference type="InterPro" id="IPR036291">
    <property type="entry name" value="NAD(P)-bd_dom_sf"/>
</dbReference>
<dbReference type="EC" id="1.1.1.-" evidence="3"/>
<dbReference type="RefSeq" id="WP_381527352.1">
    <property type="nucleotide sequence ID" value="NZ_JBHULN010000024.1"/>
</dbReference>
<dbReference type="Pfam" id="PF13561">
    <property type="entry name" value="adh_short_C2"/>
    <property type="match status" value="1"/>
</dbReference>
<evidence type="ECO:0000313" key="3">
    <source>
        <dbReference type="EMBL" id="MFD2574056.1"/>
    </source>
</evidence>
<evidence type="ECO:0000256" key="1">
    <source>
        <dbReference type="ARBA" id="ARBA00022857"/>
    </source>
</evidence>
<dbReference type="InterPro" id="IPR045017">
    <property type="entry name" value="DECR2-like"/>
</dbReference>
<proteinExistence type="predicted"/>
<dbReference type="PANTHER" id="PTHR43296">
    <property type="entry name" value="PEROXISOMAL 2,4-DIENOYL-COA REDUCTASE"/>
    <property type="match status" value="1"/>
</dbReference>
<dbReference type="PRINTS" id="PR00081">
    <property type="entry name" value="GDHRDH"/>
</dbReference>
<dbReference type="CDD" id="cd05369">
    <property type="entry name" value="TER_DECR_SDR_a"/>
    <property type="match status" value="1"/>
</dbReference>
<dbReference type="SUPFAM" id="SSF51735">
    <property type="entry name" value="NAD(P)-binding Rossmann-fold domains"/>
    <property type="match status" value="1"/>
</dbReference>
<gene>
    <name evidence="3" type="ORF">ACFSUS_25695</name>
</gene>
<dbReference type="Proteomes" id="UP001597469">
    <property type="component" value="Unassembled WGS sequence"/>
</dbReference>
<accession>A0ABW5MD63</accession>
<dbReference type="EMBL" id="JBHULN010000024">
    <property type="protein sequence ID" value="MFD2574056.1"/>
    <property type="molecule type" value="Genomic_DNA"/>
</dbReference>
<dbReference type="GO" id="GO:0016491">
    <property type="term" value="F:oxidoreductase activity"/>
    <property type="evidence" value="ECO:0007669"/>
    <property type="project" value="UniProtKB-KW"/>
</dbReference>
<reference evidence="4" key="1">
    <citation type="journal article" date="2019" name="Int. J. Syst. Evol. Microbiol.">
        <title>The Global Catalogue of Microorganisms (GCM) 10K type strain sequencing project: providing services to taxonomists for standard genome sequencing and annotation.</title>
        <authorList>
            <consortium name="The Broad Institute Genomics Platform"/>
            <consortium name="The Broad Institute Genome Sequencing Center for Infectious Disease"/>
            <person name="Wu L."/>
            <person name="Ma J."/>
        </authorList>
    </citation>
    <scope>NUCLEOTIDE SEQUENCE [LARGE SCALE GENOMIC DNA]</scope>
    <source>
        <strain evidence="4">KCTC 42805</strain>
    </source>
</reference>
<keyword evidence="4" id="KW-1185">Reference proteome</keyword>
<dbReference type="InterPro" id="IPR002347">
    <property type="entry name" value="SDR_fam"/>
</dbReference>
<keyword evidence="2 3" id="KW-0560">Oxidoreductase</keyword>